<proteinExistence type="predicted"/>
<gene>
    <name evidence="3" type="ORF">LRN_1630</name>
</gene>
<keyword evidence="1" id="KW-0732">Signal</keyword>
<dbReference type="AlphaFoldDB" id="A0A837DTV8"/>
<dbReference type="SUPFAM" id="SSF53850">
    <property type="entry name" value="Periplasmic binding protein-like II"/>
    <property type="match status" value="1"/>
</dbReference>
<organism evidence="3 4">
    <name type="scientific">Ligilactobacillus ruminis DPC 6832</name>
    <dbReference type="NCBI Taxonomy" id="1402208"/>
    <lineage>
        <taxon>Bacteria</taxon>
        <taxon>Bacillati</taxon>
        <taxon>Bacillota</taxon>
        <taxon>Bacilli</taxon>
        <taxon>Lactobacillales</taxon>
        <taxon>Lactobacillaceae</taxon>
        <taxon>Ligilactobacillus</taxon>
    </lineage>
</organism>
<name>A0A837DTV8_9LACO</name>
<evidence type="ECO:0000313" key="3">
    <source>
        <dbReference type="EMBL" id="KIC04397.1"/>
    </source>
</evidence>
<accession>A0A837DTV8</accession>
<dbReference type="Gene3D" id="3.40.190.10">
    <property type="entry name" value="Periplasmic binding protein-like II"/>
    <property type="match status" value="2"/>
</dbReference>
<evidence type="ECO:0000259" key="2">
    <source>
        <dbReference type="SMART" id="SM00062"/>
    </source>
</evidence>
<feature type="domain" description="Solute-binding protein family 3/N-terminal" evidence="2">
    <location>
        <begin position="49"/>
        <end position="273"/>
    </location>
</feature>
<dbReference type="InterPro" id="IPR001638">
    <property type="entry name" value="Solute-binding_3/MltF_N"/>
</dbReference>
<sequence>MLEEIDMKKNMIKKFTLGIASVCALGLILCGCGKKSSDNSVQEIKDNKTLTIGTSADFAPFEFPIVKNGKKEITGYDIMLAQKVADKLGVKLKIVNTEFPSLISELQNDKVDLVLSGMTKTAKREKVVDFSKPYYTVENVMLVQKKDADKYNKISDTKGKQIGAQQSTTQEDIVKKKMKGANLVTESVTTSLATELKNGKIDGLVLENAIANNYVKQNPGKYAIAKVKLTTGKDIESYSVAAKKGDKKLIKVVNEVIDKIQKDGTSGQMLQDAQNLQAKYGK</sequence>
<dbReference type="PANTHER" id="PTHR35936">
    <property type="entry name" value="MEMBRANE-BOUND LYTIC MUREIN TRANSGLYCOSYLASE F"/>
    <property type="match status" value="1"/>
</dbReference>
<dbReference type="Proteomes" id="UP000031011">
    <property type="component" value="Unassembled WGS sequence"/>
</dbReference>
<reference evidence="3 4" key="1">
    <citation type="journal article" date="2015" name="BMC Microbiol.">
        <title>Lactobacillus ruminis strains cluster according to their mammalian gut source.</title>
        <authorList>
            <person name="O' Donnell M.M."/>
            <person name="Harris H.M."/>
            <person name="Lynch D.B."/>
            <person name="Ross R.P."/>
            <person name="O'Toole P.W."/>
        </authorList>
    </citation>
    <scope>NUCLEOTIDE SEQUENCE [LARGE SCALE GENOMIC DNA]</scope>
    <source>
        <strain evidence="3 4">DPC 6832</strain>
    </source>
</reference>
<dbReference type="Pfam" id="PF00497">
    <property type="entry name" value="SBP_bac_3"/>
    <property type="match status" value="1"/>
</dbReference>
<protein>
    <submittedName>
        <fullName evidence="3">Glutamate ABC superfamily ATP binding cassette transporter</fullName>
    </submittedName>
</protein>
<evidence type="ECO:0000256" key="1">
    <source>
        <dbReference type="ARBA" id="ARBA00022729"/>
    </source>
</evidence>
<dbReference type="PANTHER" id="PTHR35936:SF17">
    <property type="entry name" value="ARGININE-BINDING EXTRACELLULAR PROTEIN ARTP"/>
    <property type="match status" value="1"/>
</dbReference>
<evidence type="ECO:0000313" key="4">
    <source>
        <dbReference type="Proteomes" id="UP000031011"/>
    </source>
</evidence>
<comment type="caution">
    <text evidence="3">The sequence shown here is derived from an EMBL/GenBank/DDBJ whole genome shotgun (WGS) entry which is preliminary data.</text>
</comment>
<dbReference type="SMART" id="SM00062">
    <property type="entry name" value="PBPb"/>
    <property type="match status" value="1"/>
</dbReference>
<dbReference type="EMBL" id="AWYA01000112">
    <property type="protein sequence ID" value="KIC04397.1"/>
    <property type="molecule type" value="Genomic_DNA"/>
</dbReference>